<dbReference type="AlphaFoldDB" id="A0A975XET6"/>
<organism evidence="1 2">
    <name type="scientific">Cupriavidus taiwanensis</name>
    <dbReference type="NCBI Taxonomy" id="164546"/>
    <lineage>
        <taxon>Bacteria</taxon>
        <taxon>Pseudomonadati</taxon>
        <taxon>Pseudomonadota</taxon>
        <taxon>Betaproteobacteria</taxon>
        <taxon>Burkholderiales</taxon>
        <taxon>Burkholderiaceae</taxon>
        <taxon>Cupriavidus</taxon>
    </lineage>
</organism>
<gene>
    <name evidence="1" type="ORF">CBM2587_B90565</name>
</gene>
<proteinExistence type="predicted"/>
<comment type="caution">
    <text evidence="1">The sequence shown here is derived from an EMBL/GenBank/DDBJ whole genome shotgun (WGS) entry which is preliminary data.</text>
</comment>
<name>A0A975XET6_9BURK</name>
<evidence type="ECO:0000313" key="1">
    <source>
        <dbReference type="EMBL" id="SOY68129.1"/>
    </source>
</evidence>
<dbReference type="EMBL" id="OFSQ01000038">
    <property type="protein sequence ID" value="SOY68129.1"/>
    <property type="molecule type" value="Genomic_DNA"/>
</dbReference>
<sequence>MCVPFMYGTIGVHEPGKRALCRTSYSKILNMQGGQQSADGMTQM</sequence>
<dbReference type="Proteomes" id="UP000256780">
    <property type="component" value="Chromosome CBM2587_b"/>
</dbReference>
<accession>A0A975XET6</accession>
<evidence type="ECO:0000313" key="2">
    <source>
        <dbReference type="Proteomes" id="UP000256780"/>
    </source>
</evidence>
<reference evidence="1 2" key="1">
    <citation type="submission" date="2018-01" db="EMBL/GenBank/DDBJ databases">
        <authorList>
            <person name="Clerissi C."/>
        </authorList>
    </citation>
    <scope>NUCLEOTIDE SEQUENCE [LARGE SCALE GENOMIC DNA]</scope>
    <source>
        <strain evidence="1">Cupriavidus sp. LMG 19464</strain>
    </source>
</reference>
<protein>
    <submittedName>
        <fullName evidence="1">Uncharacterized protein</fullName>
    </submittedName>
</protein>